<comment type="caution">
    <text evidence="2">The sequence shown here is derived from an EMBL/GenBank/DDBJ whole genome shotgun (WGS) entry which is preliminary data.</text>
</comment>
<keyword evidence="3" id="KW-1185">Reference proteome</keyword>
<dbReference type="EMBL" id="SMOL01000753">
    <property type="protein sequence ID" value="KAB2599618.1"/>
    <property type="molecule type" value="Genomic_DNA"/>
</dbReference>
<dbReference type="Proteomes" id="UP000327157">
    <property type="component" value="Chromosome 13"/>
</dbReference>
<dbReference type="OrthoDB" id="10262769at2759"/>
<evidence type="ECO:0000256" key="1">
    <source>
        <dbReference type="SAM" id="SignalP"/>
    </source>
</evidence>
<organism evidence="2 3">
    <name type="scientific">Pyrus ussuriensis x Pyrus communis</name>
    <dbReference type="NCBI Taxonomy" id="2448454"/>
    <lineage>
        <taxon>Eukaryota</taxon>
        <taxon>Viridiplantae</taxon>
        <taxon>Streptophyta</taxon>
        <taxon>Embryophyta</taxon>
        <taxon>Tracheophyta</taxon>
        <taxon>Spermatophyta</taxon>
        <taxon>Magnoliopsida</taxon>
        <taxon>eudicotyledons</taxon>
        <taxon>Gunneridae</taxon>
        <taxon>Pentapetalae</taxon>
        <taxon>rosids</taxon>
        <taxon>fabids</taxon>
        <taxon>Rosales</taxon>
        <taxon>Rosaceae</taxon>
        <taxon>Amygdaloideae</taxon>
        <taxon>Maleae</taxon>
        <taxon>Pyrus</taxon>
    </lineage>
</organism>
<accession>A0A5N5F992</accession>
<reference evidence="3" key="2">
    <citation type="submission" date="2019-10" db="EMBL/GenBank/DDBJ databases">
        <title>A de novo genome assembly of a pear dwarfing rootstock.</title>
        <authorList>
            <person name="Wang F."/>
            <person name="Wang J."/>
            <person name="Li S."/>
            <person name="Zhang Y."/>
            <person name="Fang M."/>
            <person name="Ma L."/>
            <person name="Zhao Y."/>
            <person name="Jiang S."/>
        </authorList>
    </citation>
    <scope>NUCLEOTIDE SEQUENCE [LARGE SCALE GENOMIC DNA]</scope>
</reference>
<dbReference type="AlphaFoldDB" id="A0A5N5F992"/>
<gene>
    <name evidence="2" type="ORF">D8674_009889</name>
</gene>
<feature type="chain" id="PRO_5024399251" description="Pentatricopeptide repeat-containing protein" evidence="1">
    <location>
        <begin position="18"/>
        <end position="188"/>
    </location>
</feature>
<reference evidence="2 3" key="3">
    <citation type="submission" date="2019-11" db="EMBL/GenBank/DDBJ databases">
        <title>A de novo genome assembly of a pear dwarfing rootstock.</title>
        <authorList>
            <person name="Wang F."/>
            <person name="Wang J."/>
            <person name="Li S."/>
            <person name="Zhang Y."/>
            <person name="Fang M."/>
            <person name="Ma L."/>
            <person name="Zhao Y."/>
            <person name="Jiang S."/>
        </authorList>
    </citation>
    <scope>NUCLEOTIDE SEQUENCE [LARGE SCALE GENOMIC DNA]</scope>
    <source>
        <strain evidence="2">S2</strain>
        <tissue evidence="2">Leaf</tissue>
    </source>
</reference>
<evidence type="ECO:0008006" key="4">
    <source>
        <dbReference type="Google" id="ProtNLM"/>
    </source>
</evidence>
<evidence type="ECO:0000313" key="3">
    <source>
        <dbReference type="Proteomes" id="UP000327157"/>
    </source>
</evidence>
<keyword evidence="1" id="KW-0732">Signal</keyword>
<feature type="signal peptide" evidence="1">
    <location>
        <begin position="1"/>
        <end position="17"/>
    </location>
</feature>
<name>A0A5N5F992_9ROSA</name>
<reference evidence="2 3" key="1">
    <citation type="submission" date="2019-09" db="EMBL/GenBank/DDBJ databases">
        <authorList>
            <person name="Ou C."/>
        </authorList>
    </citation>
    <scope>NUCLEOTIDE SEQUENCE [LARGE SCALE GENOMIC DNA]</scope>
    <source>
        <strain evidence="2">S2</strain>
        <tissue evidence="2">Leaf</tissue>
    </source>
</reference>
<evidence type="ECO:0000313" key="2">
    <source>
        <dbReference type="EMBL" id="KAB2599618.1"/>
    </source>
</evidence>
<protein>
    <recommendedName>
        <fullName evidence="4">Pentatricopeptide repeat-containing protein</fullName>
    </recommendedName>
</protein>
<proteinExistence type="predicted"/>
<sequence length="188" mass="21882">MPTSWRLMMVVYNLGFAQEMGLAPNMVGVMIHIRSSIYELYAVQMFDEMLSSRFFVKFLVIVKDYDSATGSRRLFFVKLLLKAEERCHDFDTLIRVLEIVQNLINVGTDDNFHMLYNTDGNGFHTEQGDVHEDIMTWNKSEVDEFNHPYGLQDCRWFNYVVFSGFIVVIADAPPILNWVSPVEIEAEY</sequence>